<name>A0ABV0RZK9_9TELE</name>
<reference evidence="2 3" key="1">
    <citation type="submission" date="2021-06" db="EMBL/GenBank/DDBJ databases">
        <authorList>
            <person name="Palmer J.M."/>
        </authorList>
    </citation>
    <scope>NUCLEOTIDE SEQUENCE [LARGE SCALE GENOMIC DNA]</scope>
    <source>
        <strain evidence="2 3">XC_2019</strain>
        <tissue evidence="2">Muscle</tissue>
    </source>
</reference>
<feature type="signal peptide" evidence="1">
    <location>
        <begin position="1"/>
        <end position="17"/>
    </location>
</feature>
<proteinExistence type="predicted"/>
<keyword evidence="3" id="KW-1185">Reference proteome</keyword>
<dbReference type="EMBL" id="JAHRIN010063117">
    <property type="protein sequence ID" value="MEQ2213735.1"/>
    <property type="molecule type" value="Genomic_DNA"/>
</dbReference>
<evidence type="ECO:0008006" key="4">
    <source>
        <dbReference type="Google" id="ProtNLM"/>
    </source>
</evidence>
<feature type="chain" id="PRO_5045531749" description="Secreted protein" evidence="1">
    <location>
        <begin position="18"/>
        <end position="127"/>
    </location>
</feature>
<keyword evidence="1" id="KW-0732">Signal</keyword>
<comment type="caution">
    <text evidence="2">The sequence shown here is derived from an EMBL/GenBank/DDBJ whole genome shotgun (WGS) entry which is preliminary data.</text>
</comment>
<evidence type="ECO:0000313" key="2">
    <source>
        <dbReference type="EMBL" id="MEQ2213735.1"/>
    </source>
</evidence>
<evidence type="ECO:0000256" key="1">
    <source>
        <dbReference type="SAM" id="SignalP"/>
    </source>
</evidence>
<gene>
    <name evidence="2" type="ORF">XENOCAPTIV_020068</name>
</gene>
<organism evidence="2 3">
    <name type="scientific">Xenoophorus captivus</name>
    <dbReference type="NCBI Taxonomy" id="1517983"/>
    <lineage>
        <taxon>Eukaryota</taxon>
        <taxon>Metazoa</taxon>
        <taxon>Chordata</taxon>
        <taxon>Craniata</taxon>
        <taxon>Vertebrata</taxon>
        <taxon>Euteleostomi</taxon>
        <taxon>Actinopterygii</taxon>
        <taxon>Neopterygii</taxon>
        <taxon>Teleostei</taxon>
        <taxon>Neoteleostei</taxon>
        <taxon>Acanthomorphata</taxon>
        <taxon>Ovalentaria</taxon>
        <taxon>Atherinomorphae</taxon>
        <taxon>Cyprinodontiformes</taxon>
        <taxon>Goodeidae</taxon>
        <taxon>Xenoophorus</taxon>
    </lineage>
</organism>
<protein>
    <recommendedName>
        <fullName evidence="4">Secreted protein</fullName>
    </recommendedName>
</protein>
<evidence type="ECO:0000313" key="3">
    <source>
        <dbReference type="Proteomes" id="UP001434883"/>
    </source>
</evidence>
<accession>A0ABV0RZK9</accession>
<sequence length="127" mass="13765">MCPPLCGVFCLRWASWSAPLFGVGPHSWPLGRFWMAPFCWRLVATWGGKLGNGAGGRGLMGWVVAGLGGWGCWSRFSVGSQGLLLVPSFLPGRCAYASLPLECRKGFPSLRSHGSLCPNFILQLRHS</sequence>
<dbReference type="Proteomes" id="UP001434883">
    <property type="component" value="Unassembled WGS sequence"/>
</dbReference>